<feature type="region of interest" description="Disordered" evidence="1">
    <location>
        <begin position="1"/>
        <end position="34"/>
    </location>
</feature>
<feature type="compositionally biased region" description="Basic residues" evidence="1">
    <location>
        <begin position="19"/>
        <end position="30"/>
    </location>
</feature>
<evidence type="ECO:0000313" key="2">
    <source>
        <dbReference type="EMBL" id="CDP35852.1"/>
    </source>
</evidence>
<name>A0A060TAD3_BLAAD</name>
<dbReference type="EMBL" id="HG937693">
    <property type="protein sequence ID" value="CDP35852.1"/>
    <property type="molecule type" value="Genomic_DNA"/>
</dbReference>
<dbReference type="InterPro" id="IPR019034">
    <property type="entry name" value="UPF0390"/>
</dbReference>
<reference evidence="2" key="1">
    <citation type="submission" date="2014-02" db="EMBL/GenBank/DDBJ databases">
        <authorList>
            <person name="Genoscope - CEA"/>
        </authorList>
    </citation>
    <scope>NUCLEOTIDE SEQUENCE</scope>
    <source>
        <strain evidence="2">LS3</strain>
    </source>
</reference>
<reference evidence="2" key="2">
    <citation type="submission" date="2014-06" db="EMBL/GenBank/DDBJ databases">
        <title>The complete genome of Blastobotrys (Arxula) adeninivorans LS3 - a yeast of biotechnological interest.</title>
        <authorList>
            <person name="Kunze G."/>
            <person name="Gaillardin C."/>
            <person name="Czernicka M."/>
            <person name="Durrens P."/>
            <person name="Martin T."/>
            <person name="Boer E."/>
            <person name="Gabaldon T."/>
            <person name="Cruz J."/>
            <person name="Talla E."/>
            <person name="Marck C."/>
            <person name="Goffeau A."/>
            <person name="Barbe V."/>
            <person name="Baret P."/>
            <person name="Baronian K."/>
            <person name="Beier S."/>
            <person name="Bleykasten C."/>
            <person name="Bode R."/>
            <person name="Casaregola S."/>
            <person name="Despons L."/>
            <person name="Fairhead C."/>
            <person name="Giersberg M."/>
            <person name="Gierski P."/>
            <person name="Hahnel U."/>
            <person name="Hartmann A."/>
            <person name="Jankowska D."/>
            <person name="Jubin C."/>
            <person name="Jung P."/>
            <person name="Lafontaine I."/>
            <person name="Leh-Louis V."/>
            <person name="Lemaire M."/>
            <person name="Marcet-Houben M."/>
            <person name="Mascher M."/>
            <person name="Morel G."/>
            <person name="Richard G.-F."/>
            <person name="Riechen J."/>
            <person name="Sacerdot C."/>
            <person name="Sarkar A."/>
            <person name="Savel G."/>
            <person name="Schacherer J."/>
            <person name="Sherman D."/>
            <person name="Straub M.-L."/>
            <person name="Stein N."/>
            <person name="Thierry A."/>
            <person name="Trautwein-Schult A."/>
            <person name="Westhof E."/>
            <person name="Worch S."/>
            <person name="Dujon B."/>
            <person name="Souciet J.-L."/>
            <person name="Wincker P."/>
            <person name="Scholz U."/>
            <person name="Neuveglise N."/>
        </authorList>
    </citation>
    <scope>NUCLEOTIDE SEQUENCE</scope>
    <source>
        <strain evidence="2">LS3</strain>
    </source>
</reference>
<protein>
    <submittedName>
        <fullName evidence="2">ARAD1C44924p</fullName>
    </submittedName>
</protein>
<sequence length="81" mass="8904">MVQGGLKKASKTSKVTKNVPKRMAPKKIAPKKATAVRQAVMTKKHSKALTAATEKLIASRVGHLELVKGTRKELEKKKEKK</sequence>
<evidence type="ECO:0000256" key="1">
    <source>
        <dbReference type="SAM" id="MobiDB-lite"/>
    </source>
</evidence>
<organism evidence="2">
    <name type="scientific">Blastobotrys adeninivorans</name>
    <name type="common">Yeast</name>
    <name type="synonym">Arxula adeninivorans</name>
    <dbReference type="NCBI Taxonomy" id="409370"/>
    <lineage>
        <taxon>Eukaryota</taxon>
        <taxon>Fungi</taxon>
        <taxon>Dikarya</taxon>
        <taxon>Ascomycota</taxon>
        <taxon>Saccharomycotina</taxon>
        <taxon>Dipodascomycetes</taxon>
        <taxon>Dipodascales</taxon>
        <taxon>Trichomonascaceae</taxon>
        <taxon>Blastobotrys</taxon>
    </lineage>
</organism>
<gene>
    <name evidence="2" type="ORF">GNLVRS02_ARAD1C44924g</name>
</gene>
<dbReference type="AlphaFoldDB" id="A0A060TAD3"/>
<accession>A0A060TAD3</accession>
<dbReference type="Pfam" id="PF09495">
    <property type="entry name" value="DUF2462"/>
    <property type="match status" value="1"/>
</dbReference>
<proteinExistence type="predicted"/>